<reference evidence="2 3" key="1">
    <citation type="submission" date="2019-08" db="EMBL/GenBank/DDBJ databases">
        <authorList>
            <person name="Alioto T."/>
            <person name="Alioto T."/>
            <person name="Gomez Garrido J."/>
        </authorList>
    </citation>
    <scope>NUCLEOTIDE SEQUENCE [LARGE SCALE GENOMIC DNA]</scope>
</reference>
<keyword evidence="1" id="KW-0812">Transmembrane</keyword>
<keyword evidence="1" id="KW-0472">Membrane</keyword>
<feature type="transmembrane region" description="Helical" evidence="1">
    <location>
        <begin position="35"/>
        <end position="55"/>
    </location>
</feature>
<proteinExistence type="predicted"/>
<protein>
    <submittedName>
        <fullName evidence="2">Uncharacterized protein</fullName>
    </submittedName>
</protein>
<gene>
    <name evidence="2" type="ORF">CINCED_3A020351</name>
</gene>
<dbReference type="EMBL" id="CABPRJ010000479">
    <property type="protein sequence ID" value="VVC28243.1"/>
    <property type="molecule type" value="Genomic_DNA"/>
</dbReference>
<evidence type="ECO:0000256" key="1">
    <source>
        <dbReference type="SAM" id="Phobius"/>
    </source>
</evidence>
<sequence length="149" mass="16238">MSAESFETIMARNNTTLPAAQTDGGKNVKRGSKRCGLSVAVFAVYVCFCLVYTVGAASTHVPQKREIASPAEPTITGMPLKMCSPNSPCGWAIYVPFSRRIDYFMKNTCECKNTQSCLKSDDDLSINAYVYRCKPKPAVTTTDVMPSDA</sequence>
<dbReference type="OrthoDB" id="6340809at2759"/>
<name>A0A5E4MEA9_9HEMI</name>
<accession>A0A5E4MEA9</accession>
<organism evidence="2 3">
    <name type="scientific">Cinara cedri</name>
    <dbReference type="NCBI Taxonomy" id="506608"/>
    <lineage>
        <taxon>Eukaryota</taxon>
        <taxon>Metazoa</taxon>
        <taxon>Ecdysozoa</taxon>
        <taxon>Arthropoda</taxon>
        <taxon>Hexapoda</taxon>
        <taxon>Insecta</taxon>
        <taxon>Pterygota</taxon>
        <taxon>Neoptera</taxon>
        <taxon>Paraneoptera</taxon>
        <taxon>Hemiptera</taxon>
        <taxon>Sternorrhyncha</taxon>
        <taxon>Aphidomorpha</taxon>
        <taxon>Aphidoidea</taxon>
        <taxon>Aphididae</taxon>
        <taxon>Lachninae</taxon>
        <taxon>Cinara</taxon>
    </lineage>
</organism>
<evidence type="ECO:0000313" key="3">
    <source>
        <dbReference type="Proteomes" id="UP000325440"/>
    </source>
</evidence>
<keyword evidence="1" id="KW-1133">Transmembrane helix</keyword>
<evidence type="ECO:0000313" key="2">
    <source>
        <dbReference type="EMBL" id="VVC28243.1"/>
    </source>
</evidence>
<dbReference type="Proteomes" id="UP000325440">
    <property type="component" value="Unassembled WGS sequence"/>
</dbReference>
<keyword evidence="3" id="KW-1185">Reference proteome</keyword>
<dbReference type="AlphaFoldDB" id="A0A5E4MEA9"/>